<feature type="non-terminal residue" evidence="3">
    <location>
        <position position="1"/>
    </location>
</feature>
<accession>X6LYY8</accession>
<dbReference type="EMBL" id="ASPP01026752">
    <property type="protein sequence ID" value="ETO06834.1"/>
    <property type="molecule type" value="Genomic_DNA"/>
</dbReference>
<dbReference type="InterPro" id="IPR050410">
    <property type="entry name" value="CCR4/nocturin_mRNA_transcr"/>
</dbReference>
<keyword evidence="2" id="KW-0378">Hydrolase</keyword>
<dbReference type="GO" id="GO:0000175">
    <property type="term" value="F:3'-5'-RNA exonuclease activity"/>
    <property type="evidence" value="ECO:0007669"/>
    <property type="project" value="TreeGrafter"/>
</dbReference>
<comment type="similarity">
    <text evidence="1">Belongs to the CCR4/nocturin family.</text>
</comment>
<evidence type="ECO:0000256" key="1">
    <source>
        <dbReference type="ARBA" id="ARBA00010774"/>
    </source>
</evidence>
<dbReference type="Gene3D" id="3.60.10.10">
    <property type="entry name" value="Endonuclease/exonuclease/phosphatase"/>
    <property type="match status" value="1"/>
</dbReference>
<proteinExistence type="inferred from homology"/>
<dbReference type="GO" id="GO:0006139">
    <property type="term" value="P:nucleobase-containing compound metabolic process"/>
    <property type="evidence" value="ECO:0007669"/>
    <property type="project" value="UniProtKB-ARBA"/>
</dbReference>
<dbReference type="PANTHER" id="PTHR12121">
    <property type="entry name" value="CARBON CATABOLITE REPRESSOR PROTEIN 4"/>
    <property type="match status" value="1"/>
</dbReference>
<evidence type="ECO:0000256" key="2">
    <source>
        <dbReference type="ARBA" id="ARBA00022801"/>
    </source>
</evidence>
<dbReference type="SUPFAM" id="SSF56219">
    <property type="entry name" value="DNase I-like"/>
    <property type="match status" value="1"/>
</dbReference>
<reference evidence="3 4" key="1">
    <citation type="journal article" date="2013" name="Curr. Biol.">
        <title>The Genome of the Foraminiferan Reticulomyxa filosa.</title>
        <authorList>
            <person name="Glockner G."/>
            <person name="Hulsmann N."/>
            <person name="Schleicher M."/>
            <person name="Noegel A.A."/>
            <person name="Eichinger L."/>
            <person name="Gallinger C."/>
            <person name="Pawlowski J."/>
            <person name="Sierra R."/>
            <person name="Euteneuer U."/>
            <person name="Pillet L."/>
            <person name="Moustafa A."/>
            <person name="Platzer M."/>
            <person name="Groth M."/>
            <person name="Szafranski K."/>
            <person name="Schliwa M."/>
        </authorList>
    </citation>
    <scope>NUCLEOTIDE SEQUENCE [LARGE SCALE GENOMIC DNA]</scope>
</reference>
<sequence length="273" mass="31479">FFKHYLQGYEGIFAPKKSSPCTKIGKEMGKAMLPDGVAIFYKSKSFKTIFSRLYGVSEKEKVDVAAAVVHLRRSQTGHSDMNDLIVVCTHLKSAKDMEGEVQRLKQIQYLASEMLQYQEKVEQEIRKYIPIFIGCDLNAPPKDTKGFPPFTYASIVDDKLFKNLLQTYKEKNSKNAQSINLNMKLYQKTYNKLRFTSAYKSLLGSEPKYTTWKKRKGGEDKHTIDYLFFQHFKGVVVTSVLNIPDERTVNRESLLPGWEYPSDHFAIMASFEF</sequence>
<name>X6LYY8_RETFI</name>
<dbReference type="PANTHER" id="PTHR12121:SF45">
    <property type="entry name" value="NOCTURNIN"/>
    <property type="match status" value="1"/>
</dbReference>
<comment type="caution">
    <text evidence="3">The sequence shown here is derived from an EMBL/GenBank/DDBJ whole genome shotgun (WGS) entry which is preliminary data.</text>
</comment>
<dbReference type="Proteomes" id="UP000023152">
    <property type="component" value="Unassembled WGS sequence"/>
</dbReference>
<gene>
    <name evidence="3" type="ORF">RFI_30558</name>
</gene>
<organism evidence="3 4">
    <name type="scientific">Reticulomyxa filosa</name>
    <dbReference type="NCBI Taxonomy" id="46433"/>
    <lineage>
        <taxon>Eukaryota</taxon>
        <taxon>Sar</taxon>
        <taxon>Rhizaria</taxon>
        <taxon>Retaria</taxon>
        <taxon>Foraminifera</taxon>
        <taxon>Monothalamids</taxon>
        <taxon>Reticulomyxidae</taxon>
        <taxon>Reticulomyxa</taxon>
    </lineage>
</organism>
<dbReference type="OrthoDB" id="2866996at2759"/>
<evidence type="ECO:0000313" key="4">
    <source>
        <dbReference type="Proteomes" id="UP000023152"/>
    </source>
</evidence>
<keyword evidence="4" id="KW-1185">Reference proteome</keyword>
<protein>
    <submittedName>
        <fullName evidence="3">Nocturnin</fullName>
    </submittedName>
</protein>
<evidence type="ECO:0000313" key="3">
    <source>
        <dbReference type="EMBL" id="ETO06834.1"/>
    </source>
</evidence>
<dbReference type="InterPro" id="IPR036691">
    <property type="entry name" value="Endo/exonu/phosph_ase_sf"/>
</dbReference>
<dbReference type="AlphaFoldDB" id="X6LYY8"/>